<name>A0ABQ8F112_9FUNG</name>
<keyword evidence="4" id="KW-0812">Transmembrane</keyword>
<accession>A0ABQ8F112</accession>
<dbReference type="EMBL" id="JAFCIX010000435">
    <property type="protein sequence ID" value="KAH6590194.1"/>
    <property type="molecule type" value="Genomic_DNA"/>
</dbReference>
<keyword evidence="8" id="KW-0594">Phospholipid biosynthesis</keyword>
<evidence type="ECO:0000256" key="7">
    <source>
        <dbReference type="ARBA" id="ARBA00023136"/>
    </source>
</evidence>
<comment type="similarity">
    <text evidence="10">Belongs to the CDP-alcohol phosphatidyltransferase class-I family.</text>
</comment>
<reference evidence="12 13" key="1">
    <citation type="submission" date="2021-02" db="EMBL/GenBank/DDBJ databases">
        <title>Variation within the Batrachochytrium salamandrivorans European outbreak.</title>
        <authorList>
            <person name="Kelly M."/>
            <person name="Pasmans F."/>
            <person name="Shea T.P."/>
            <person name="Munoz J.F."/>
            <person name="Carranza S."/>
            <person name="Cuomo C.A."/>
            <person name="Martel A."/>
        </authorList>
    </citation>
    <scope>NUCLEOTIDE SEQUENCE [LARGE SCALE GENOMIC DNA]</scope>
    <source>
        <strain evidence="12 13">AMFP18/2</strain>
    </source>
</reference>
<keyword evidence="5" id="KW-1133">Transmembrane helix</keyword>
<protein>
    <recommendedName>
        <fullName evidence="14">CDP-diacylglycerol-glycerol-3-phosphate 3-phosphatidyltransferase</fullName>
    </recommendedName>
</protein>
<feature type="compositionally biased region" description="Low complexity" evidence="11">
    <location>
        <begin position="90"/>
        <end position="102"/>
    </location>
</feature>
<evidence type="ECO:0000256" key="9">
    <source>
        <dbReference type="ARBA" id="ARBA00023264"/>
    </source>
</evidence>
<dbReference type="InterPro" id="IPR050324">
    <property type="entry name" value="CDP-alcohol_PTase-I"/>
</dbReference>
<evidence type="ECO:0000256" key="6">
    <source>
        <dbReference type="ARBA" id="ARBA00023098"/>
    </source>
</evidence>
<keyword evidence="7" id="KW-0472">Membrane</keyword>
<evidence type="ECO:0000256" key="8">
    <source>
        <dbReference type="ARBA" id="ARBA00023209"/>
    </source>
</evidence>
<dbReference type="Proteomes" id="UP001648503">
    <property type="component" value="Unassembled WGS sequence"/>
</dbReference>
<evidence type="ECO:0000256" key="1">
    <source>
        <dbReference type="ARBA" id="ARBA00004141"/>
    </source>
</evidence>
<proteinExistence type="inferred from homology"/>
<keyword evidence="3 10" id="KW-0808">Transferase</keyword>
<sequence>MFLYSASSSCRFQLLRMGGRLSQTGHPPLQVLASLQLPSLTRHLHYGRPSCSLYYTHLSYLTSTAISRRSNIALNRSHTLELYGLISSTFSSKSSTPSASQTAVSPTLPTKPQIPLTPQSLVLPNVQAVYPDPPPAAKELTENIYTLPNALTFSRILLTPAIGYLIVQQDFTFACGLLAIAAFTDLLDGYLARLFNQKTVLGSVIDPAADKILMTTLALSLYQAGLVPLYLTTLIIGRDVALVIATAYYRFISLAPPKTLVRYFDMSLPSAEVHPPLISKINTLLQLTLMAVSLAMPTIGLTGHYLLTYLQYSTAVTTVWSGLHYMISPHVIKILKK</sequence>
<dbReference type="PANTHER" id="PTHR14269">
    <property type="entry name" value="CDP-DIACYLGLYCEROL--GLYCEROL-3-PHOSPHATE 3-PHOSPHATIDYLTRANSFERASE-RELATED"/>
    <property type="match status" value="1"/>
</dbReference>
<evidence type="ECO:0000256" key="5">
    <source>
        <dbReference type="ARBA" id="ARBA00022989"/>
    </source>
</evidence>
<dbReference type="InterPro" id="IPR043130">
    <property type="entry name" value="CDP-OH_PTrfase_TM_dom"/>
</dbReference>
<evidence type="ECO:0000313" key="13">
    <source>
        <dbReference type="Proteomes" id="UP001648503"/>
    </source>
</evidence>
<dbReference type="Pfam" id="PF01066">
    <property type="entry name" value="CDP-OH_P_transf"/>
    <property type="match status" value="1"/>
</dbReference>
<evidence type="ECO:0008006" key="14">
    <source>
        <dbReference type="Google" id="ProtNLM"/>
    </source>
</evidence>
<gene>
    <name evidence="12" type="ORF">BASA50_009456</name>
</gene>
<keyword evidence="13" id="KW-1185">Reference proteome</keyword>
<feature type="region of interest" description="Disordered" evidence="11">
    <location>
        <begin position="90"/>
        <end position="112"/>
    </location>
</feature>
<organism evidence="12 13">
    <name type="scientific">Batrachochytrium salamandrivorans</name>
    <dbReference type="NCBI Taxonomy" id="1357716"/>
    <lineage>
        <taxon>Eukaryota</taxon>
        <taxon>Fungi</taxon>
        <taxon>Fungi incertae sedis</taxon>
        <taxon>Chytridiomycota</taxon>
        <taxon>Chytridiomycota incertae sedis</taxon>
        <taxon>Chytridiomycetes</taxon>
        <taxon>Rhizophydiales</taxon>
        <taxon>Rhizophydiales incertae sedis</taxon>
        <taxon>Batrachochytrium</taxon>
    </lineage>
</organism>
<evidence type="ECO:0000256" key="10">
    <source>
        <dbReference type="RuleBase" id="RU003750"/>
    </source>
</evidence>
<comment type="subcellular location">
    <subcellularLocation>
        <location evidence="1">Membrane</location>
        <topology evidence="1">Multi-pass membrane protein</topology>
    </subcellularLocation>
</comment>
<feature type="compositionally biased region" description="Polar residues" evidence="11">
    <location>
        <begin position="103"/>
        <end position="112"/>
    </location>
</feature>
<dbReference type="InterPro" id="IPR000462">
    <property type="entry name" value="CDP-OH_P_trans"/>
</dbReference>
<evidence type="ECO:0000256" key="3">
    <source>
        <dbReference type="ARBA" id="ARBA00022679"/>
    </source>
</evidence>
<keyword evidence="9" id="KW-1208">Phospholipid metabolism</keyword>
<comment type="caution">
    <text evidence="12">The sequence shown here is derived from an EMBL/GenBank/DDBJ whole genome shotgun (WGS) entry which is preliminary data.</text>
</comment>
<evidence type="ECO:0000256" key="11">
    <source>
        <dbReference type="SAM" id="MobiDB-lite"/>
    </source>
</evidence>
<evidence type="ECO:0000256" key="2">
    <source>
        <dbReference type="ARBA" id="ARBA00022516"/>
    </source>
</evidence>
<dbReference type="Gene3D" id="1.20.120.1760">
    <property type="match status" value="1"/>
</dbReference>
<keyword evidence="6" id="KW-0443">Lipid metabolism</keyword>
<evidence type="ECO:0000313" key="12">
    <source>
        <dbReference type="EMBL" id="KAH6590194.1"/>
    </source>
</evidence>
<dbReference type="InterPro" id="IPR048254">
    <property type="entry name" value="CDP_ALCOHOL_P_TRANSF_CS"/>
</dbReference>
<dbReference type="PROSITE" id="PS00379">
    <property type="entry name" value="CDP_ALCOHOL_P_TRANSF"/>
    <property type="match status" value="1"/>
</dbReference>
<evidence type="ECO:0000256" key="4">
    <source>
        <dbReference type="ARBA" id="ARBA00022692"/>
    </source>
</evidence>
<keyword evidence="2" id="KW-0444">Lipid biosynthesis</keyword>
<dbReference type="PANTHER" id="PTHR14269:SF60">
    <property type="entry name" value="CARDIOLIPIN SYNTHASE (CMP-FORMING)"/>
    <property type="match status" value="1"/>
</dbReference>